<dbReference type="RefSeq" id="WP_220696302.1">
    <property type="nucleotide sequence ID" value="NZ_CP080997.1"/>
</dbReference>
<name>A0A9X7ZFV7_9MYCO</name>
<dbReference type="KEGG" id="mher:K3U94_09270"/>
<proteinExistence type="predicted"/>
<dbReference type="EMBL" id="CP080997">
    <property type="protein sequence ID" value="QZA09396.1"/>
    <property type="molecule type" value="Genomic_DNA"/>
</dbReference>
<sequence>MKTVMSRVVRTGGISVAALGLLLGAAGVAVADEQSYLDYLFSHGWNYHYDVSSATSAIKGGHIVCDNIRWNGGPRNGVNPFMAASLDDLMIEAAQHELCPDILESPK</sequence>
<dbReference type="InterPro" id="IPR007969">
    <property type="entry name" value="DUF732"/>
</dbReference>
<evidence type="ECO:0000256" key="1">
    <source>
        <dbReference type="SAM" id="SignalP"/>
    </source>
</evidence>
<evidence type="ECO:0000313" key="4">
    <source>
        <dbReference type="Proteomes" id="UP000825008"/>
    </source>
</evidence>
<keyword evidence="1" id="KW-0732">Signal</keyword>
<dbReference type="Proteomes" id="UP000825008">
    <property type="component" value="Chromosome"/>
</dbReference>
<dbReference type="AlphaFoldDB" id="A0A9X7ZFV7"/>
<evidence type="ECO:0000259" key="2">
    <source>
        <dbReference type="Pfam" id="PF05305"/>
    </source>
</evidence>
<feature type="domain" description="DUF732" evidence="2">
    <location>
        <begin position="32"/>
        <end position="101"/>
    </location>
</feature>
<gene>
    <name evidence="3" type="ORF">K3U94_09270</name>
</gene>
<accession>A0A9X7ZFV7</accession>
<feature type="signal peptide" evidence="1">
    <location>
        <begin position="1"/>
        <end position="31"/>
    </location>
</feature>
<dbReference type="Pfam" id="PF05305">
    <property type="entry name" value="DUF732"/>
    <property type="match status" value="1"/>
</dbReference>
<evidence type="ECO:0000313" key="3">
    <source>
        <dbReference type="EMBL" id="QZA09396.1"/>
    </source>
</evidence>
<organism evidence="3 4">
    <name type="scientific">Mycolicibacter heraklionensis</name>
    <dbReference type="NCBI Taxonomy" id="512402"/>
    <lineage>
        <taxon>Bacteria</taxon>
        <taxon>Bacillati</taxon>
        <taxon>Actinomycetota</taxon>
        <taxon>Actinomycetes</taxon>
        <taxon>Mycobacteriales</taxon>
        <taxon>Mycobacteriaceae</taxon>
        <taxon>Mycolicibacter</taxon>
    </lineage>
</organism>
<protein>
    <submittedName>
        <fullName evidence="3">DUF732 domain-containing protein</fullName>
    </submittedName>
</protein>
<reference evidence="3" key="1">
    <citation type="submission" date="2021-08" db="EMBL/GenBank/DDBJ databases">
        <title>Whole genome sequencing of non-tuberculosis mycobacteria type-strains.</title>
        <authorList>
            <person name="Igarashi Y."/>
            <person name="Osugi A."/>
            <person name="Mitarai S."/>
        </authorList>
    </citation>
    <scope>NUCLEOTIDE SEQUENCE</scope>
    <source>
        <strain evidence="3">JCM 30995</strain>
    </source>
</reference>
<feature type="chain" id="PRO_5040833695" evidence="1">
    <location>
        <begin position="32"/>
        <end position="107"/>
    </location>
</feature>